<feature type="transmembrane region" description="Helical" evidence="8">
    <location>
        <begin position="220"/>
        <end position="239"/>
    </location>
</feature>
<evidence type="ECO:0000313" key="11">
    <source>
        <dbReference type="Proteomes" id="UP000192796"/>
    </source>
</evidence>
<evidence type="ECO:0000256" key="8">
    <source>
        <dbReference type="SAM" id="Phobius"/>
    </source>
</evidence>
<organism evidence="10 11">
    <name type="scientific">Niastella vici</name>
    <dbReference type="NCBI Taxonomy" id="1703345"/>
    <lineage>
        <taxon>Bacteria</taxon>
        <taxon>Pseudomonadati</taxon>
        <taxon>Bacteroidota</taxon>
        <taxon>Chitinophagia</taxon>
        <taxon>Chitinophagales</taxon>
        <taxon>Chitinophagaceae</taxon>
        <taxon>Niastella</taxon>
    </lineage>
</organism>
<dbReference type="GO" id="GO:0016763">
    <property type="term" value="F:pentosyltransferase activity"/>
    <property type="evidence" value="ECO:0007669"/>
    <property type="project" value="TreeGrafter"/>
</dbReference>
<dbReference type="AlphaFoldDB" id="A0A1V9FIM5"/>
<dbReference type="Proteomes" id="UP000192796">
    <property type="component" value="Unassembled WGS sequence"/>
</dbReference>
<evidence type="ECO:0000259" key="9">
    <source>
        <dbReference type="Pfam" id="PF13231"/>
    </source>
</evidence>
<evidence type="ECO:0000256" key="6">
    <source>
        <dbReference type="ARBA" id="ARBA00022989"/>
    </source>
</evidence>
<dbReference type="InterPro" id="IPR038731">
    <property type="entry name" value="RgtA/B/C-like"/>
</dbReference>
<dbReference type="GO" id="GO:0005886">
    <property type="term" value="C:plasma membrane"/>
    <property type="evidence" value="ECO:0007669"/>
    <property type="project" value="UniProtKB-SubCell"/>
</dbReference>
<comment type="caution">
    <text evidence="10">The sequence shown here is derived from an EMBL/GenBank/DDBJ whole genome shotgun (WGS) entry which is preliminary data.</text>
</comment>
<name>A0A1V9FIM5_9BACT</name>
<dbReference type="GO" id="GO:0009103">
    <property type="term" value="P:lipopolysaccharide biosynthetic process"/>
    <property type="evidence" value="ECO:0007669"/>
    <property type="project" value="UniProtKB-ARBA"/>
</dbReference>
<keyword evidence="5 8" id="KW-0812">Transmembrane</keyword>
<evidence type="ECO:0000256" key="3">
    <source>
        <dbReference type="ARBA" id="ARBA00022676"/>
    </source>
</evidence>
<evidence type="ECO:0000256" key="2">
    <source>
        <dbReference type="ARBA" id="ARBA00022475"/>
    </source>
</evidence>
<feature type="domain" description="Glycosyltransferase RgtA/B/C/D-like" evidence="9">
    <location>
        <begin position="76"/>
        <end position="236"/>
    </location>
</feature>
<feature type="transmembrane region" description="Helical" evidence="8">
    <location>
        <begin position="20"/>
        <end position="44"/>
    </location>
</feature>
<keyword evidence="4" id="KW-0808">Transferase</keyword>
<dbReference type="GO" id="GO:0010041">
    <property type="term" value="P:response to iron(III) ion"/>
    <property type="evidence" value="ECO:0007669"/>
    <property type="project" value="TreeGrafter"/>
</dbReference>
<evidence type="ECO:0000256" key="1">
    <source>
        <dbReference type="ARBA" id="ARBA00004651"/>
    </source>
</evidence>
<feature type="transmembrane region" description="Helical" evidence="8">
    <location>
        <begin position="177"/>
        <end position="208"/>
    </location>
</feature>
<proteinExistence type="predicted"/>
<evidence type="ECO:0000256" key="5">
    <source>
        <dbReference type="ARBA" id="ARBA00022692"/>
    </source>
</evidence>
<reference evidence="10 11" key="1">
    <citation type="submission" date="2016-03" db="EMBL/GenBank/DDBJ databases">
        <title>Niastella vici sp. nov., isolated from farmland soil.</title>
        <authorList>
            <person name="Chen L."/>
            <person name="Wang D."/>
            <person name="Yang S."/>
            <person name="Wang G."/>
        </authorList>
    </citation>
    <scope>NUCLEOTIDE SEQUENCE [LARGE SCALE GENOMIC DNA]</scope>
    <source>
        <strain evidence="10 11">DJ57</strain>
    </source>
</reference>
<evidence type="ECO:0000256" key="7">
    <source>
        <dbReference type="ARBA" id="ARBA00023136"/>
    </source>
</evidence>
<comment type="subcellular location">
    <subcellularLocation>
        <location evidence="1">Cell membrane</location>
        <topology evidence="1">Multi-pass membrane protein</topology>
    </subcellularLocation>
</comment>
<feature type="transmembrane region" description="Helical" evidence="8">
    <location>
        <begin position="285"/>
        <end position="307"/>
    </location>
</feature>
<feature type="transmembrane region" description="Helical" evidence="8">
    <location>
        <begin position="374"/>
        <end position="395"/>
    </location>
</feature>
<feature type="transmembrane region" description="Helical" evidence="8">
    <location>
        <begin position="149"/>
        <end position="165"/>
    </location>
</feature>
<keyword evidence="11" id="KW-1185">Reference proteome</keyword>
<dbReference type="PANTHER" id="PTHR33908:SF3">
    <property type="entry name" value="UNDECAPRENYL PHOSPHATE-ALPHA-4-AMINO-4-DEOXY-L-ARABINOSE ARABINOSYL TRANSFERASE"/>
    <property type="match status" value="1"/>
</dbReference>
<dbReference type="EMBL" id="LVYD01000102">
    <property type="protein sequence ID" value="OQP58208.1"/>
    <property type="molecule type" value="Genomic_DNA"/>
</dbReference>
<dbReference type="STRING" id="1703345.A3860_07740"/>
<accession>A0A1V9FIM5</accession>
<keyword evidence="7 8" id="KW-0472">Membrane</keyword>
<feature type="transmembrane region" description="Helical" evidence="8">
    <location>
        <begin position="401"/>
        <end position="418"/>
    </location>
</feature>
<feature type="transmembrane region" description="Helical" evidence="8">
    <location>
        <begin position="344"/>
        <end position="362"/>
    </location>
</feature>
<dbReference type="Pfam" id="PF13231">
    <property type="entry name" value="PMT_2"/>
    <property type="match status" value="1"/>
</dbReference>
<keyword evidence="6 8" id="KW-1133">Transmembrane helix</keyword>
<feature type="transmembrane region" description="Helical" evidence="8">
    <location>
        <begin position="430"/>
        <end position="449"/>
    </location>
</feature>
<protein>
    <recommendedName>
        <fullName evidence="9">Glycosyltransferase RgtA/B/C/D-like domain-containing protein</fullName>
    </recommendedName>
</protein>
<feature type="transmembrane region" description="Helical" evidence="8">
    <location>
        <begin position="97"/>
        <end position="118"/>
    </location>
</feature>
<evidence type="ECO:0000313" key="10">
    <source>
        <dbReference type="EMBL" id="OQP58208.1"/>
    </source>
</evidence>
<evidence type="ECO:0000256" key="4">
    <source>
        <dbReference type="ARBA" id="ARBA00022679"/>
    </source>
</evidence>
<keyword evidence="2" id="KW-1003">Cell membrane</keyword>
<dbReference type="InterPro" id="IPR050297">
    <property type="entry name" value="LipidA_mod_glycosyltrf_83"/>
</dbReference>
<feature type="transmembrane region" description="Helical" evidence="8">
    <location>
        <begin position="319"/>
        <end position="338"/>
    </location>
</feature>
<sequence length="588" mass="67515">MNNMKLDQSKQLPHKFPRPVEAWFTWLTIIGIVVNASGLLLPILEPDGALYATLSKNMVLRGDYMNLFVDGKDWLDKPHFPFWITAFSFKLFGFNSFAYKLPALLFWLAGAWYTYALAKKLYNKQTAQWGLLIYLSVEHLIISNNDVRAEPYLTGLMIGTAYYYYQAYTSNKWKYFIAGSLLLAFAVMTKGIFIVCMVMAGFVIDWVIKKQWKQFLNYRWWVSMVLVLLFIMPELISLYTQFDRHPEKLVFGQTNVSGIRFFFWDSQFGRFFNTGPIKGTGDKFFYVHTMIWAFLPWSVILFVLIGSCMKNYKTIISPAGNYICSGIALSGFLVFSVSSFQLPHYLNILFPFFAIIVAAWLLNLKNNALVKTIIYSQNTLYYLLFAACIALAFIVGVPYKIAATIVLAFLAFIMLRVFPGNGLPHILARSFGVIMAVNLFLNTLFYPVLFKYQSGKVAADYVNSEQHEPVYLFNDISPEYAFQFYCNEPTYKIDTRDLDTMKTGIMVYTSQEKADSLEHMGYRLQIIQRFPHFHISQLTGKFLNEKTRENAIDQFVIATMQPGLLASITNITAPFCASDKGGVLHRPR</sequence>
<gene>
    <name evidence="10" type="ORF">A3860_07740</name>
</gene>
<keyword evidence="3" id="KW-0328">Glycosyltransferase</keyword>
<dbReference type="PANTHER" id="PTHR33908">
    <property type="entry name" value="MANNOSYLTRANSFERASE YKCB-RELATED"/>
    <property type="match status" value="1"/>
</dbReference>